<reference evidence="3" key="1">
    <citation type="submission" date="2016-06" db="UniProtKB">
        <authorList>
            <consortium name="WormBaseParasite"/>
        </authorList>
    </citation>
    <scope>IDENTIFICATION</scope>
</reference>
<proteinExistence type="predicted"/>
<evidence type="ECO:0000313" key="3">
    <source>
        <dbReference type="WBParaSite" id="SSLN_0000232201-mRNA-1"/>
    </source>
</evidence>
<protein>
    <submittedName>
        <fullName evidence="3">S9 family peptidase</fullName>
    </submittedName>
</protein>
<reference evidence="1 2" key="2">
    <citation type="submission" date="2018-11" db="EMBL/GenBank/DDBJ databases">
        <authorList>
            <consortium name="Pathogen Informatics"/>
        </authorList>
    </citation>
    <scope>NUCLEOTIDE SEQUENCE [LARGE SCALE GENOMIC DNA]</scope>
    <source>
        <strain evidence="1 2">NST_G2</strain>
    </source>
</reference>
<organism evidence="3">
    <name type="scientific">Schistocephalus solidus</name>
    <name type="common">Tapeworm</name>
    <dbReference type="NCBI Taxonomy" id="70667"/>
    <lineage>
        <taxon>Eukaryota</taxon>
        <taxon>Metazoa</taxon>
        <taxon>Spiralia</taxon>
        <taxon>Lophotrochozoa</taxon>
        <taxon>Platyhelminthes</taxon>
        <taxon>Cestoda</taxon>
        <taxon>Eucestoda</taxon>
        <taxon>Diphyllobothriidea</taxon>
        <taxon>Diphyllobothriidae</taxon>
        <taxon>Schistocephalus</taxon>
    </lineage>
</organism>
<dbReference type="WBParaSite" id="SSLN_0000232201-mRNA-1">
    <property type="protein sequence ID" value="SSLN_0000232201-mRNA-1"/>
    <property type="gene ID" value="SSLN_0000232201"/>
</dbReference>
<dbReference type="Proteomes" id="UP000275846">
    <property type="component" value="Unassembled WGS sequence"/>
</dbReference>
<sequence>MRPDLQGTVKYNCDRLLGRDAPAEGDDGDPVENYRDHDSGIDEPLFFGLFQSTHGRLPLATRMLVLRMRGDGVFSVLCTDIGGGKRLWRPVDALKFITGVA</sequence>
<accession>A0A183SDF4</accession>
<gene>
    <name evidence="1" type="ORF">SSLN_LOCUS2252</name>
</gene>
<dbReference type="EMBL" id="UYSU01032208">
    <property type="protein sequence ID" value="VDL88637.1"/>
    <property type="molecule type" value="Genomic_DNA"/>
</dbReference>
<dbReference type="AlphaFoldDB" id="A0A183SDF4"/>
<keyword evidence="2" id="KW-1185">Reference proteome</keyword>
<evidence type="ECO:0000313" key="2">
    <source>
        <dbReference type="Proteomes" id="UP000275846"/>
    </source>
</evidence>
<evidence type="ECO:0000313" key="1">
    <source>
        <dbReference type="EMBL" id="VDL88637.1"/>
    </source>
</evidence>
<name>A0A183SDF4_SCHSO</name>